<dbReference type="RefSeq" id="WP_010857708.1">
    <property type="nucleotide sequence ID" value="NZ_KB933398.1"/>
</dbReference>
<dbReference type="HOGENOM" id="CLU_052642_1_0_9"/>
<dbReference type="PATRIC" id="fig|1285586.5.peg.752"/>
<dbReference type="eggNOG" id="ENOG502Z821">
    <property type="taxonomic scope" value="Bacteria"/>
</dbReference>
<dbReference type="AlphaFoldDB" id="R7ZI78"/>
<dbReference type="EMBL" id="AQPX01000008">
    <property type="protein sequence ID" value="EON73739.1"/>
    <property type="molecule type" value="Genomic_DNA"/>
</dbReference>
<name>R7ZI78_LYSSH</name>
<organism evidence="1 2">
    <name type="scientific">Lysinibacillus sphaericus OT4b.31</name>
    <dbReference type="NCBI Taxonomy" id="1285586"/>
    <lineage>
        <taxon>Bacteria</taxon>
        <taxon>Bacillati</taxon>
        <taxon>Bacillota</taxon>
        <taxon>Bacilli</taxon>
        <taxon>Bacillales</taxon>
        <taxon>Bacillaceae</taxon>
        <taxon>Lysinibacillus</taxon>
    </lineage>
</organism>
<dbReference type="Proteomes" id="UP000013911">
    <property type="component" value="Unassembled WGS sequence"/>
</dbReference>
<dbReference type="OrthoDB" id="2433584at2"/>
<protein>
    <recommendedName>
        <fullName evidence="3">YqhG</fullName>
    </recommendedName>
</protein>
<reference evidence="1 2" key="1">
    <citation type="submission" date="2013-04" db="EMBL/GenBank/DDBJ databases">
        <title>Draft genome of the heavy metal tolerant bacterium Lysinibacillus sphaericus strain OT4b.31.</title>
        <authorList>
            <person name="Pena-Montenegro T.D."/>
            <person name="Dussan J."/>
        </authorList>
    </citation>
    <scope>NUCLEOTIDE SEQUENCE [LARGE SCALE GENOMIC DNA]</scope>
    <source>
        <strain evidence="1 2">OT4b.31</strain>
    </source>
</reference>
<evidence type="ECO:0000313" key="2">
    <source>
        <dbReference type="Proteomes" id="UP000013911"/>
    </source>
</evidence>
<dbReference type="InterPro" id="IPR024562">
    <property type="entry name" value="YqhG"/>
</dbReference>
<evidence type="ECO:0008006" key="3">
    <source>
        <dbReference type="Google" id="ProtNLM"/>
    </source>
</evidence>
<proteinExistence type="predicted"/>
<dbReference type="Pfam" id="PF11079">
    <property type="entry name" value="YqhG"/>
    <property type="match status" value="1"/>
</dbReference>
<gene>
    <name evidence="1" type="ORF">H131_03719</name>
</gene>
<accession>R7ZI78</accession>
<sequence length="259" mass="30478">MFPQQVHSYLRQFFMENDCNILGGDDDYLTVQLTIDMDKRIMNRPFYWQYLEATNGEPNPAQVTFITDHTALTGNVRGEIVNFGSPRLNQLFQATRELGNFVQMFEKVDAASEQIMLTPWLGVNYKVSYCCDRTKEMLYSFGMNLMTGMILEDFHEALSKMELDAIQSENVFHVQYIIKPIRALQRLDAAIEAIIQQDNHDWAVQAKKRWQRDQRVLDYFYEDVEQKPECYEIEKKALEEQYDAKIKVEIINGGLFYMR</sequence>
<evidence type="ECO:0000313" key="1">
    <source>
        <dbReference type="EMBL" id="EON73739.1"/>
    </source>
</evidence>
<comment type="caution">
    <text evidence="1">The sequence shown here is derived from an EMBL/GenBank/DDBJ whole genome shotgun (WGS) entry which is preliminary data.</text>
</comment>